<dbReference type="Proteomes" id="UP000321026">
    <property type="component" value="Unassembled WGS sequence"/>
</dbReference>
<sequence length="138" mass="15834">MKIIIEAKDVGDLKVKLFELAGAFGMEDQKQEKLDLKPKTEAKTEKKKVKVEEPPKSKEEKLIEKYQLDTPKAELTPRERVMEALKKLSSERGLEIAREVVYSFQVKKVSDLKDEQFEPFIEACNKALIPSEVKAQEV</sequence>
<protein>
    <submittedName>
        <fullName evidence="2">Uncharacterized protein</fullName>
    </submittedName>
</protein>
<organism evidence="2 3">
    <name type="scientific">Candidatus Dojkabacteria bacterium</name>
    <dbReference type="NCBI Taxonomy" id="2099670"/>
    <lineage>
        <taxon>Bacteria</taxon>
        <taxon>Candidatus Dojkabacteria</taxon>
    </lineage>
</organism>
<feature type="region of interest" description="Disordered" evidence="1">
    <location>
        <begin position="31"/>
        <end position="61"/>
    </location>
</feature>
<accession>A0A5C7J7X9</accession>
<evidence type="ECO:0000256" key="1">
    <source>
        <dbReference type="SAM" id="MobiDB-lite"/>
    </source>
</evidence>
<comment type="caution">
    <text evidence="2">The sequence shown here is derived from an EMBL/GenBank/DDBJ whole genome shotgun (WGS) entry which is preliminary data.</text>
</comment>
<evidence type="ECO:0000313" key="3">
    <source>
        <dbReference type="Proteomes" id="UP000321026"/>
    </source>
</evidence>
<proteinExistence type="predicted"/>
<reference evidence="2 3" key="1">
    <citation type="submission" date="2018-09" db="EMBL/GenBank/DDBJ databases">
        <title>Metagenome Assembled Genomes from an Advanced Water Purification Facility.</title>
        <authorList>
            <person name="Stamps B.W."/>
            <person name="Spear J.R."/>
        </authorList>
    </citation>
    <scope>NUCLEOTIDE SEQUENCE [LARGE SCALE GENOMIC DNA]</scope>
    <source>
        <strain evidence="2">Bin_63_2</strain>
    </source>
</reference>
<dbReference type="AlphaFoldDB" id="A0A5C7J7X9"/>
<name>A0A5C7J7X9_9BACT</name>
<evidence type="ECO:0000313" key="2">
    <source>
        <dbReference type="EMBL" id="TXG77609.1"/>
    </source>
</evidence>
<gene>
    <name evidence="2" type="ORF">E6Q11_02450</name>
</gene>
<dbReference type="EMBL" id="SSDS01000041">
    <property type="protein sequence ID" value="TXG77609.1"/>
    <property type="molecule type" value="Genomic_DNA"/>
</dbReference>